<dbReference type="STRING" id="210143.A0A1R3GTB2"/>
<dbReference type="Proteomes" id="UP000188268">
    <property type="component" value="Unassembled WGS sequence"/>
</dbReference>
<accession>A0A1R3GTB2</accession>
<dbReference type="Gene3D" id="1.20.58.340">
    <property type="entry name" value="Magnesium transport protein CorA, transmembrane region"/>
    <property type="match status" value="1"/>
</dbReference>
<gene>
    <name evidence="1" type="ORF">CCACVL1_23637</name>
</gene>
<sequence length="51" mass="6117">RRKKLRMLLENYLQRCESYHGQAERLIDSAKEMEDSIAVNLRSSNLIYLNF</sequence>
<evidence type="ECO:0000313" key="2">
    <source>
        <dbReference type="Proteomes" id="UP000188268"/>
    </source>
</evidence>
<name>A0A1R3GTB2_COCAP</name>
<evidence type="ECO:0000313" key="1">
    <source>
        <dbReference type="EMBL" id="OMO61261.1"/>
    </source>
</evidence>
<protein>
    <submittedName>
        <fullName evidence="1">Uncharacterized protein</fullName>
    </submittedName>
</protein>
<proteinExistence type="predicted"/>
<feature type="non-terminal residue" evidence="1">
    <location>
        <position position="51"/>
    </location>
</feature>
<dbReference type="Gramene" id="OMO61261">
    <property type="protein sequence ID" value="OMO61261"/>
    <property type="gene ID" value="CCACVL1_23637"/>
</dbReference>
<organism evidence="1 2">
    <name type="scientific">Corchorus capsularis</name>
    <name type="common">Jute</name>
    <dbReference type="NCBI Taxonomy" id="210143"/>
    <lineage>
        <taxon>Eukaryota</taxon>
        <taxon>Viridiplantae</taxon>
        <taxon>Streptophyta</taxon>
        <taxon>Embryophyta</taxon>
        <taxon>Tracheophyta</taxon>
        <taxon>Spermatophyta</taxon>
        <taxon>Magnoliopsida</taxon>
        <taxon>eudicotyledons</taxon>
        <taxon>Gunneridae</taxon>
        <taxon>Pentapetalae</taxon>
        <taxon>rosids</taxon>
        <taxon>malvids</taxon>
        <taxon>Malvales</taxon>
        <taxon>Malvaceae</taxon>
        <taxon>Grewioideae</taxon>
        <taxon>Apeibeae</taxon>
        <taxon>Corchorus</taxon>
    </lineage>
</organism>
<reference evidence="1 2" key="1">
    <citation type="submission" date="2013-09" db="EMBL/GenBank/DDBJ databases">
        <title>Corchorus capsularis genome sequencing.</title>
        <authorList>
            <person name="Alam M."/>
            <person name="Haque M.S."/>
            <person name="Islam M.S."/>
            <person name="Emdad E.M."/>
            <person name="Islam M.M."/>
            <person name="Ahmed B."/>
            <person name="Halim A."/>
            <person name="Hossen Q.M.M."/>
            <person name="Hossain M.Z."/>
            <person name="Ahmed R."/>
            <person name="Khan M.M."/>
            <person name="Islam R."/>
            <person name="Rashid M.M."/>
            <person name="Khan S.A."/>
            <person name="Rahman M.S."/>
            <person name="Alam M."/>
        </authorList>
    </citation>
    <scope>NUCLEOTIDE SEQUENCE [LARGE SCALE GENOMIC DNA]</scope>
    <source>
        <strain evidence="2">cv. CVL-1</strain>
        <tissue evidence="1">Whole seedling</tissue>
    </source>
</reference>
<keyword evidence="2" id="KW-1185">Reference proteome</keyword>
<feature type="non-terminal residue" evidence="1">
    <location>
        <position position="1"/>
    </location>
</feature>
<dbReference type="OrthoDB" id="1744419at2759"/>
<dbReference type="EMBL" id="AWWV01013529">
    <property type="protein sequence ID" value="OMO61261.1"/>
    <property type="molecule type" value="Genomic_DNA"/>
</dbReference>
<comment type="caution">
    <text evidence="1">The sequence shown here is derived from an EMBL/GenBank/DDBJ whole genome shotgun (WGS) entry which is preliminary data.</text>
</comment>
<dbReference type="AlphaFoldDB" id="A0A1R3GTB2"/>